<evidence type="ECO:0000256" key="1">
    <source>
        <dbReference type="SAM" id="Phobius"/>
    </source>
</evidence>
<organism evidence="2 3">
    <name type="scientific">Snuella sedimenti</name>
    <dbReference type="NCBI Taxonomy" id="2798802"/>
    <lineage>
        <taxon>Bacteria</taxon>
        <taxon>Pseudomonadati</taxon>
        <taxon>Bacteroidota</taxon>
        <taxon>Flavobacteriia</taxon>
        <taxon>Flavobacteriales</taxon>
        <taxon>Flavobacteriaceae</taxon>
        <taxon>Snuella</taxon>
    </lineage>
</organism>
<dbReference type="AlphaFoldDB" id="A0A8J7LTC4"/>
<evidence type="ECO:0000313" key="2">
    <source>
        <dbReference type="EMBL" id="MBJ6368181.1"/>
    </source>
</evidence>
<feature type="transmembrane region" description="Helical" evidence="1">
    <location>
        <begin position="239"/>
        <end position="258"/>
    </location>
</feature>
<dbReference type="Pfam" id="PF19992">
    <property type="entry name" value="DUF6427"/>
    <property type="match status" value="1"/>
</dbReference>
<dbReference type="Proteomes" id="UP000610931">
    <property type="component" value="Unassembled WGS sequence"/>
</dbReference>
<feature type="transmembrane region" description="Helical" evidence="1">
    <location>
        <begin position="12"/>
        <end position="34"/>
    </location>
</feature>
<proteinExistence type="predicted"/>
<feature type="transmembrane region" description="Helical" evidence="1">
    <location>
        <begin position="46"/>
        <end position="64"/>
    </location>
</feature>
<keyword evidence="3" id="KW-1185">Reference proteome</keyword>
<sequence length="307" mass="35172">MITSIFSKSKPINFIVVFFIVLLAFLIARVQLVNEAITIGLVFKELGLLFVCLGSVLLLNFIVSKNSLTRFGNYEILLFSLFLLALPQSTGDANILLANFFVLLAIRRIISLRSQLHVRKKLFDTAFWIAIASLFYFWALLFFILIPITLLLYTDNKIKHWIIPFVGVVTVFVICVSISIVWNGSFFGIFVNLPEWSYDFKNYNTLKFLLFITTLFSFGLWSSLFYIKNLKQKKKAFRPSFTVVIIAAVIATAIIVLAPEKNGSEFLFLFAPSAVIITNYIETIEETWFKELFLAILFLVPFVLLFI</sequence>
<comment type="caution">
    <text evidence="2">The sequence shown here is derived from an EMBL/GenBank/DDBJ whole genome shotgun (WGS) entry which is preliminary data.</text>
</comment>
<evidence type="ECO:0008006" key="4">
    <source>
        <dbReference type="Google" id="ProtNLM"/>
    </source>
</evidence>
<accession>A0A8J7LTC4</accession>
<dbReference type="InterPro" id="IPR045625">
    <property type="entry name" value="DUF6427"/>
</dbReference>
<dbReference type="EMBL" id="JAELVQ010000009">
    <property type="protein sequence ID" value="MBJ6368181.1"/>
    <property type="molecule type" value="Genomic_DNA"/>
</dbReference>
<evidence type="ECO:0000313" key="3">
    <source>
        <dbReference type="Proteomes" id="UP000610931"/>
    </source>
</evidence>
<gene>
    <name evidence="2" type="ORF">JF259_08775</name>
</gene>
<feature type="transmembrane region" description="Helical" evidence="1">
    <location>
        <begin position="76"/>
        <end position="106"/>
    </location>
</feature>
<feature type="transmembrane region" description="Helical" evidence="1">
    <location>
        <begin position="288"/>
        <end position="306"/>
    </location>
</feature>
<feature type="transmembrane region" description="Helical" evidence="1">
    <location>
        <begin position="165"/>
        <end position="188"/>
    </location>
</feature>
<keyword evidence="1" id="KW-1133">Transmembrane helix</keyword>
<dbReference type="RefSeq" id="WP_199114943.1">
    <property type="nucleotide sequence ID" value="NZ_JAELVQ010000009.1"/>
</dbReference>
<name>A0A8J7LTC4_9FLAO</name>
<protein>
    <recommendedName>
        <fullName evidence="4">Beta-carotene 15,15'-monooxygenase</fullName>
    </recommendedName>
</protein>
<reference evidence="2" key="1">
    <citation type="submission" date="2020-12" db="EMBL/GenBank/DDBJ databases">
        <title>Snuella sp. nov., isolated from sediment in Incheon.</title>
        <authorList>
            <person name="Kim W."/>
        </authorList>
    </citation>
    <scope>NUCLEOTIDE SEQUENCE</scope>
    <source>
        <strain evidence="2">CAU 1569</strain>
    </source>
</reference>
<keyword evidence="1" id="KW-0812">Transmembrane</keyword>
<keyword evidence="1" id="KW-0472">Membrane</keyword>
<feature type="transmembrane region" description="Helical" evidence="1">
    <location>
        <begin position="208"/>
        <end position="227"/>
    </location>
</feature>
<feature type="transmembrane region" description="Helical" evidence="1">
    <location>
        <begin position="126"/>
        <end position="153"/>
    </location>
</feature>